<dbReference type="GO" id="GO:0016020">
    <property type="term" value="C:membrane"/>
    <property type="evidence" value="ECO:0007669"/>
    <property type="project" value="InterPro"/>
</dbReference>
<keyword evidence="2" id="KW-0449">Lipoprotein</keyword>
<sequence>MKEIIVVFILTLGLLLLSACGKSAIKDGVYSGRSSPDDTGAYGEVNITVSAGKINTCDFVTWQKDGTIKDEDYGKVNGEISNRAFYDKAQLAVRAMKTYAAQYVAKQNLKSVDTISGATNSYDQFVEAVEEALKK</sequence>
<dbReference type="GO" id="GO:0010181">
    <property type="term" value="F:FMN binding"/>
    <property type="evidence" value="ECO:0007669"/>
    <property type="project" value="InterPro"/>
</dbReference>
<dbReference type="Pfam" id="PF04205">
    <property type="entry name" value="FMN_bind"/>
    <property type="match status" value="1"/>
</dbReference>
<dbReference type="SMART" id="SM00900">
    <property type="entry name" value="FMN_bind"/>
    <property type="match status" value="1"/>
</dbReference>
<dbReference type="eggNOG" id="COG4939">
    <property type="taxonomic scope" value="Bacteria"/>
</dbReference>
<dbReference type="OrthoDB" id="1852314at2"/>
<protein>
    <submittedName>
        <fullName evidence="2">15 kDa lipoprotein</fullName>
    </submittedName>
</protein>
<dbReference type="EMBL" id="CP001841">
    <property type="protein sequence ID" value="AEF82318.1"/>
    <property type="molecule type" value="Genomic_DNA"/>
</dbReference>
<dbReference type="Proteomes" id="UP000009222">
    <property type="component" value="Chromosome"/>
</dbReference>
<evidence type="ECO:0000313" key="3">
    <source>
        <dbReference type="Proteomes" id="UP000009222"/>
    </source>
</evidence>
<reference evidence="2 3" key="2">
    <citation type="journal article" date="2011" name="ISME J.">
        <title>RNA-seq reveals cooperative metabolic interactions between two termite-gut spirochete species in co-culture.</title>
        <authorList>
            <person name="Rosenthal A.Z."/>
            <person name="Matson E.G."/>
            <person name="Eldar A."/>
            <person name="Leadbetter J.R."/>
        </authorList>
    </citation>
    <scope>NUCLEOTIDE SEQUENCE [LARGE SCALE GENOMIC DNA]</scope>
    <source>
        <strain evidence="3">ATCC BAA-888 / DSM 13862 / ZAS-9</strain>
    </source>
</reference>
<keyword evidence="3" id="KW-1185">Reference proteome</keyword>
<reference evidence="3" key="1">
    <citation type="submission" date="2009-12" db="EMBL/GenBank/DDBJ databases">
        <title>Complete sequence of Treponema azotonutricium strain ZAS-9.</title>
        <authorList>
            <person name="Tetu S.G."/>
            <person name="Matson E."/>
            <person name="Ren Q."/>
            <person name="Seshadri R."/>
            <person name="Elbourne L."/>
            <person name="Hassan K.A."/>
            <person name="Durkin A."/>
            <person name="Radune D."/>
            <person name="Mohamoud Y."/>
            <person name="Shay R."/>
            <person name="Jin S."/>
            <person name="Zhang X."/>
            <person name="Lucey K."/>
            <person name="Ballor N.R."/>
            <person name="Ottesen E."/>
            <person name="Rosenthal R."/>
            <person name="Allen A."/>
            <person name="Leadbetter J.R."/>
            <person name="Paulsen I.T."/>
        </authorList>
    </citation>
    <scope>NUCLEOTIDE SEQUENCE [LARGE SCALE GENOMIC DNA]</scope>
    <source>
        <strain evidence="3">ATCC BAA-888 / DSM 13862 / ZAS-9</strain>
    </source>
</reference>
<organism evidence="2 3">
    <name type="scientific">Leadbettera azotonutricia (strain ATCC BAA-888 / DSM 13862 / ZAS-9)</name>
    <name type="common">Treponema azotonutricium</name>
    <dbReference type="NCBI Taxonomy" id="545695"/>
    <lineage>
        <taxon>Bacteria</taxon>
        <taxon>Pseudomonadati</taxon>
        <taxon>Spirochaetota</taxon>
        <taxon>Spirochaetia</taxon>
        <taxon>Spirochaetales</taxon>
        <taxon>Breznakiellaceae</taxon>
        <taxon>Leadbettera</taxon>
    </lineage>
</organism>
<evidence type="ECO:0000313" key="2">
    <source>
        <dbReference type="EMBL" id="AEF82318.1"/>
    </source>
</evidence>
<dbReference type="KEGG" id="taz:TREAZ_2825"/>
<proteinExistence type="predicted"/>
<dbReference type="InterPro" id="IPR007329">
    <property type="entry name" value="FMN-bd"/>
</dbReference>
<feature type="domain" description="FMN-binding" evidence="1">
    <location>
        <begin position="41"/>
        <end position="135"/>
    </location>
</feature>
<dbReference type="RefSeq" id="WP_015712713.1">
    <property type="nucleotide sequence ID" value="NC_015577.1"/>
</dbReference>
<dbReference type="AlphaFoldDB" id="F5YCI5"/>
<dbReference type="HOGENOM" id="CLU_119924_0_1_12"/>
<evidence type="ECO:0000259" key="1">
    <source>
        <dbReference type="SMART" id="SM00900"/>
    </source>
</evidence>
<dbReference type="Gene3D" id="3.90.1010.20">
    <property type="match status" value="1"/>
</dbReference>
<accession>F5YCI5</accession>
<name>F5YCI5_LEAAZ</name>
<dbReference type="InParanoid" id="F5YCI5"/>
<dbReference type="PROSITE" id="PS51257">
    <property type="entry name" value="PROKAR_LIPOPROTEIN"/>
    <property type="match status" value="1"/>
</dbReference>
<gene>
    <name evidence="2" type="ordered locus">TREAZ_2825</name>
</gene>
<dbReference type="STRING" id="545695.TREAZ_2825"/>